<gene>
    <name evidence="1" type="ORF">SLEP1_g2865</name>
</gene>
<name>A0AAV5HT52_9ROSI</name>
<sequence length="797" mass="87608">MEAQNDYDASFSSTTSWTITGGSLDNTVTVQSSLALITDNNGDDDDVNALQSALKSPLLLCPSSPDSAPCEIKIAFAQKRAVRQVYVRSTAQVFEIYYAPSLQSINEFLCTLHCEAALIHPNGAVKRLDVKSIHSESNSSTSEDDWVEVKAHDSLVVDNANGSLPSNFNRSAQDLYEATAEISDANPCISITLRLLSLQDRGCLFVDEVYVFADTLDLDESENQSDQMGNLGGSTLMAMLAPTFLQLSRTTELRQIQNEHTFDAQEKEKTTKSGSNTIGLLNFADRTQQEGKSSSSDQQQVKLQEGVEVHAKTAHCEVLTHVSDRESKPYRSHVHVESVLDQLASHVSTIEDLLLRFEEKMLKPISSIDARLQRVEQQLEELAKKGQNHGLPSCIRYYAPEFSCSDSDPYSSYNFRKEPVRYDSPESFEKESSSSNSPKAMDHLLNATQPFPSLVVTAPDFPIADAEEEDHAPVANSPKNILSIDDALAFAFADFLSSTSMDNQKYSQALVVKAPDFSNEEDGSTSSSRKGLLKSEVEITSSPSTCTDAASGMDCIKGLESVGEVICSLDDEHFNREAVEVKEHSKPQEEGADDSQIRDVCKVALARHEIEKDDMGNVEASKKLNEIWVVEETEILNQFFEDQGCDGSGTTHGEAENSELKVEATKEWSSGGILQNFLAFPQAASMVDFETPIFDVDFISEINSNMKSPFEALWYGMSVTDYENPCIEKCDDGFSIGEQSGLLQVVDEEETGPATGSHVLLDETIYSVSNIPLNIDSEKLGDYHACSHQEISTASLI</sequence>
<dbReference type="PANTHER" id="PTHR37261">
    <property type="entry name" value="40S RIBOSOMAL PROTEIN S27"/>
    <property type="match status" value="1"/>
</dbReference>
<evidence type="ECO:0000313" key="2">
    <source>
        <dbReference type="Proteomes" id="UP001054252"/>
    </source>
</evidence>
<dbReference type="EMBL" id="BPVZ01000002">
    <property type="protein sequence ID" value="GKU88626.1"/>
    <property type="molecule type" value="Genomic_DNA"/>
</dbReference>
<organism evidence="1 2">
    <name type="scientific">Rubroshorea leprosula</name>
    <dbReference type="NCBI Taxonomy" id="152421"/>
    <lineage>
        <taxon>Eukaryota</taxon>
        <taxon>Viridiplantae</taxon>
        <taxon>Streptophyta</taxon>
        <taxon>Embryophyta</taxon>
        <taxon>Tracheophyta</taxon>
        <taxon>Spermatophyta</taxon>
        <taxon>Magnoliopsida</taxon>
        <taxon>eudicotyledons</taxon>
        <taxon>Gunneridae</taxon>
        <taxon>Pentapetalae</taxon>
        <taxon>rosids</taxon>
        <taxon>malvids</taxon>
        <taxon>Malvales</taxon>
        <taxon>Dipterocarpaceae</taxon>
        <taxon>Rubroshorea</taxon>
    </lineage>
</organism>
<reference evidence="1 2" key="1">
    <citation type="journal article" date="2021" name="Commun. Biol.">
        <title>The genome of Shorea leprosula (Dipterocarpaceae) highlights the ecological relevance of drought in aseasonal tropical rainforests.</title>
        <authorList>
            <person name="Ng K.K.S."/>
            <person name="Kobayashi M.J."/>
            <person name="Fawcett J.A."/>
            <person name="Hatakeyama M."/>
            <person name="Paape T."/>
            <person name="Ng C.H."/>
            <person name="Ang C.C."/>
            <person name="Tnah L.H."/>
            <person name="Lee C.T."/>
            <person name="Nishiyama T."/>
            <person name="Sese J."/>
            <person name="O'Brien M.J."/>
            <person name="Copetti D."/>
            <person name="Mohd Noor M.I."/>
            <person name="Ong R.C."/>
            <person name="Putra M."/>
            <person name="Sireger I.Z."/>
            <person name="Indrioko S."/>
            <person name="Kosugi Y."/>
            <person name="Izuno A."/>
            <person name="Isagi Y."/>
            <person name="Lee S.L."/>
            <person name="Shimizu K.K."/>
        </authorList>
    </citation>
    <scope>NUCLEOTIDE SEQUENCE [LARGE SCALE GENOMIC DNA]</scope>
    <source>
        <strain evidence="1">214</strain>
    </source>
</reference>
<proteinExistence type="predicted"/>
<protein>
    <submittedName>
        <fullName evidence="1">Uncharacterized protein</fullName>
    </submittedName>
</protein>
<comment type="caution">
    <text evidence="1">The sequence shown here is derived from an EMBL/GenBank/DDBJ whole genome shotgun (WGS) entry which is preliminary data.</text>
</comment>
<keyword evidence="2" id="KW-1185">Reference proteome</keyword>
<dbReference type="AlphaFoldDB" id="A0AAV5HT52"/>
<dbReference type="PANTHER" id="PTHR37261:SF1">
    <property type="entry name" value="40S RIBOSOMAL PROTEIN S27"/>
    <property type="match status" value="1"/>
</dbReference>
<dbReference type="Proteomes" id="UP001054252">
    <property type="component" value="Unassembled WGS sequence"/>
</dbReference>
<accession>A0AAV5HT52</accession>
<evidence type="ECO:0000313" key="1">
    <source>
        <dbReference type="EMBL" id="GKU88626.1"/>
    </source>
</evidence>